<dbReference type="EMBL" id="DTIB01000104">
    <property type="protein sequence ID" value="HGB25559.1"/>
    <property type="molecule type" value="Genomic_DNA"/>
</dbReference>
<keyword evidence="1" id="KW-0812">Transmembrane</keyword>
<dbReference type="InterPro" id="IPR055771">
    <property type="entry name" value="DUF7347"/>
</dbReference>
<name>A0A7C3WKC7_THEPE</name>
<feature type="transmembrane region" description="Helical" evidence="1">
    <location>
        <begin position="220"/>
        <end position="241"/>
    </location>
</feature>
<keyword evidence="1" id="KW-1133">Transmembrane helix</keyword>
<feature type="transmembrane region" description="Helical" evidence="1">
    <location>
        <begin position="161"/>
        <end position="181"/>
    </location>
</feature>
<dbReference type="InterPro" id="IPR036390">
    <property type="entry name" value="WH_DNA-bd_sf"/>
</dbReference>
<evidence type="ECO:0000259" key="2">
    <source>
        <dbReference type="Pfam" id="PF24038"/>
    </source>
</evidence>
<protein>
    <submittedName>
        <fullName evidence="3">ArsR family transcriptional regulator</fullName>
    </submittedName>
</protein>
<feature type="transmembrane region" description="Helical" evidence="1">
    <location>
        <begin position="253"/>
        <end position="274"/>
    </location>
</feature>
<organism evidence="3">
    <name type="scientific">Thermofilum pendens</name>
    <dbReference type="NCBI Taxonomy" id="2269"/>
    <lineage>
        <taxon>Archaea</taxon>
        <taxon>Thermoproteota</taxon>
        <taxon>Thermoprotei</taxon>
        <taxon>Thermofilales</taxon>
        <taxon>Thermofilaceae</taxon>
        <taxon>Thermofilum</taxon>
    </lineage>
</organism>
<evidence type="ECO:0000313" key="3">
    <source>
        <dbReference type="EMBL" id="HGB25559.1"/>
    </source>
</evidence>
<gene>
    <name evidence="3" type="ORF">ENV88_05980</name>
</gene>
<dbReference type="AlphaFoldDB" id="A0A7C3WKC7"/>
<feature type="transmembrane region" description="Helical" evidence="1">
    <location>
        <begin position="126"/>
        <end position="155"/>
    </location>
</feature>
<reference evidence="3" key="1">
    <citation type="journal article" date="2020" name="mSystems">
        <title>Genome- and Community-Level Interaction Insights into Carbon Utilization and Element Cycling Functions of Hydrothermarchaeota in Hydrothermal Sediment.</title>
        <authorList>
            <person name="Zhou Z."/>
            <person name="Liu Y."/>
            <person name="Xu W."/>
            <person name="Pan J."/>
            <person name="Luo Z.H."/>
            <person name="Li M."/>
        </authorList>
    </citation>
    <scope>NUCLEOTIDE SEQUENCE [LARGE SCALE GENOMIC DNA]</scope>
    <source>
        <strain evidence="3">SpSt-8</strain>
    </source>
</reference>
<dbReference type="InterPro" id="IPR036388">
    <property type="entry name" value="WH-like_DNA-bd_sf"/>
</dbReference>
<keyword evidence="1" id="KW-0472">Membrane</keyword>
<dbReference type="Gene3D" id="1.10.10.10">
    <property type="entry name" value="Winged helix-like DNA-binding domain superfamily/Winged helix DNA-binding domain"/>
    <property type="match status" value="1"/>
</dbReference>
<comment type="caution">
    <text evidence="3">The sequence shown here is derived from an EMBL/GenBank/DDBJ whole genome shotgun (WGS) entry which is preliminary data.</text>
</comment>
<proteinExistence type="predicted"/>
<dbReference type="SUPFAM" id="SSF46785">
    <property type="entry name" value="Winged helix' DNA-binding domain"/>
    <property type="match status" value="1"/>
</dbReference>
<accession>A0A7C3WKC7</accession>
<feature type="domain" description="DUF7347" evidence="2">
    <location>
        <begin position="11"/>
        <end position="80"/>
    </location>
</feature>
<evidence type="ECO:0000256" key="1">
    <source>
        <dbReference type="SAM" id="Phobius"/>
    </source>
</evidence>
<dbReference type="Pfam" id="PF24038">
    <property type="entry name" value="DUF7347"/>
    <property type="match status" value="1"/>
</dbReference>
<feature type="transmembrane region" description="Helical" evidence="1">
    <location>
        <begin position="193"/>
        <end position="214"/>
    </location>
</feature>
<sequence>MQEDPGELLERVYSVLGNPYKRKIIAVLGEKGEASFSELKSIIGTSTGNLYYNLDGLAGFVSKNERRKYYLTSEGLKLYKYMVENEARLRGLFSKSAFPSHLERVLRVLVPEELVAVLYNQTYLSLVTLASVALLILLEAFLTGQICFILDGIYAGSVSPLGRVALGFFGFALLVLLLNTASARLGSSGKLSMNLLGMISFSVTPLHLTALLGWLLEDPFLRGLIFRLIQIASLGLLTASLKVSGRLPNERAFVAVFIAFYVSYLLSFATQRFFP</sequence>